<feature type="transmembrane region" description="Helical" evidence="15">
    <location>
        <begin position="460"/>
        <end position="481"/>
    </location>
</feature>
<feature type="transmembrane region" description="Helical" evidence="15">
    <location>
        <begin position="141"/>
        <end position="160"/>
    </location>
</feature>
<evidence type="ECO:0000256" key="6">
    <source>
        <dbReference type="ARBA" id="ARBA00022723"/>
    </source>
</evidence>
<evidence type="ECO:0000256" key="8">
    <source>
        <dbReference type="ARBA" id="ARBA00022837"/>
    </source>
</evidence>
<dbReference type="SUPFAM" id="SSF53474">
    <property type="entry name" value="alpha/beta-Hydrolases"/>
    <property type="match status" value="1"/>
</dbReference>
<evidence type="ECO:0000256" key="7">
    <source>
        <dbReference type="ARBA" id="ARBA00022801"/>
    </source>
</evidence>
<dbReference type="CDD" id="cd00519">
    <property type="entry name" value="Lipase_3"/>
    <property type="match status" value="1"/>
</dbReference>
<comment type="cofactor">
    <cofactor evidence="1">
        <name>Ca(2+)</name>
        <dbReference type="ChEBI" id="CHEBI:29108"/>
    </cofactor>
</comment>
<evidence type="ECO:0000256" key="5">
    <source>
        <dbReference type="ARBA" id="ARBA00022692"/>
    </source>
</evidence>
<evidence type="ECO:0000256" key="9">
    <source>
        <dbReference type="ARBA" id="ARBA00022963"/>
    </source>
</evidence>
<dbReference type="PANTHER" id="PTHR45792">
    <property type="entry name" value="DIACYLGLYCEROL LIPASE HOMOLOG-RELATED"/>
    <property type="match status" value="1"/>
</dbReference>
<evidence type="ECO:0000256" key="3">
    <source>
        <dbReference type="ARBA" id="ARBA00022475"/>
    </source>
</evidence>
<dbReference type="GO" id="GO:0046340">
    <property type="term" value="P:diacylglycerol catabolic process"/>
    <property type="evidence" value="ECO:0007669"/>
    <property type="project" value="TreeGrafter"/>
</dbReference>
<dbReference type="AlphaFoldDB" id="A0AAV2QJW3"/>
<keyword evidence="3" id="KW-1003">Cell membrane</keyword>
<evidence type="ECO:0000313" key="17">
    <source>
        <dbReference type="EMBL" id="CAL4085355.1"/>
    </source>
</evidence>
<feature type="domain" description="Fungal lipase-type" evidence="16">
    <location>
        <begin position="395"/>
        <end position="527"/>
    </location>
</feature>
<dbReference type="PANTHER" id="PTHR45792:SF2">
    <property type="entry name" value="DIACYLGLYCEROL LIPASE-BETA"/>
    <property type="match status" value="1"/>
</dbReference>
<evidence type="ECO:0000256" key="4">
    <source>
        <dbReference type="ARBA" id="ARBA00022553"/>
    </source>
</evidence>
<dbReference type="GO" id="GO:0022008">
    <property type="term" value="P:neurogenesis"/>
    <property type="evidence" value="ECO:0007669"/>
    <property type="project" value="TreeGrafter"/>
</dbReference>
<evidence type="ECO:0000256" key="15">
    <source>
        <dbReference type="SAM" id="Phobius"/>
    </source>
</evidence>
<accession>A0AAV2QJW3</accession>
<evidence type="ECO:0000256" key="11">
    <source>
        <dbReference type="ARBA" id="ARBA00023098"/>
    </source>
</evidence>
<keyword evidence="12 15" id="KW-0472">Membrane</keyword>
<proteinExistence type="predicted"/>
<dbReference type="InterPro" id="IPR029058">
    <property type="entry name" value="AB_hydrolase_fold"/>
</dbReference>
<keyword evidence="5 15" id="KW-0812">Transmembrane</keyword>
<dbReference type="EMBL" id="CAXKWB010006987">
    <property type="protein sequence ID" value="CAL4085355.1"/>
    <property type="molecule type" value="Genomic_DNA"/>
</dbReference>
<protein>
    <recommendedName>
        <fullName evidence="14">sn-1-specific diacylglycerol lipase</fullName>
        <ecNumber evidence="14">3.1.1.116</ecNumber>
    </recommendedName>
</protein>
<evidence type="ECO:0000256" key="13">
    <source>
        <dbReference type="ARBA" id="ARBA00024531"/>
    </source>
</evidence>
<feature type="transmembrane region" description="Helical" evidence="15">
    <location>
        <begin position="18"/>
        <end position="40"/>
    </location>
</feature>
<comment type="subcellular location">
    <subcellularLocation>
        <location evidence="2">Cell membrane</location>
        <topology evidence="2">Multi-pass membrane protein</topology>
    </subcellularLocation>
</comment>
<keyword evidence="9" id="KW-0442">Lipid degradation</keyword>
<dbReference type="InterPro" id="IPR052214">
    <property type="entry name" value="DAG_Lipase-Related"/>
</dbReference>
<keyword evidence="8" id="KW-0106">Calcium</keyword>
<organism evidence="17 18">
    <name type="scientific">Meganyctiphanes norvegica</name>
    <name type="common">Northern krill</name>
    <name type="synonym">Thysanopoda norvegica</name>
    <dbReference type="NCBI Taxonomy" id="48144"/>
    <lineage>
        <taxon>Eukaryota</taxon>
        <taxon>Metazoa</taxon>
        <taxon>Ecdysozoa</taxon>
        <taxon>Arthropoda</taxon>
        <taxon>Crustacea</taxon>
        <taxon>Multicrustacea</taxon>
        <taxon>Malacostraca</taxon>
        <taxon>Eumalacostraca</taxon>
        <taxon>Eucarida</taxon>
        <taxon>Euphausiacea</taxon>
        <taxon>Euphausiidae</taxon>
        <taxon>Meganyctiphanes</taxon>
    </lineage>
</organism>
<dbReference type="GO" id="GO:0019369">
    <property type="term" value="P:arachidonate metabolic process"/>
    <property type="evidence" value="ECO:0007669"/>
    <property type="project" value="TreeGrafter"/>
</dbReference>
<evidence type="ECO:0000256" key="2">
    <source>
        <dbReference type="ARBA" id="ARBA00004651"/>
    </source>
</evidence>
<keyword evidence="18" id="KW-1185">Reference proteome</keyword>
<sequence length="694" mass="76874">MPALVVFNRRWRIGSDDLVIPGVVEVVIRTAWFALLIALFASHEANLDQCDDGSHLLRLFLLGSMIILGTTLIITIVLVIHSSRGTIMNPSPRSGVPKLIIARVMLGVPEIAWSILGSVWVLSGMVDCEDESVIPVLIKSLIIYTWVAIGCIVVGILLLFDPMMRPDSAIDIIDDTFILDPDTLGTNYVQLWEKRCRFLCFCTSGDEHSSEAFSDVADVLASLFESSDHHLVASDVAAALVLLRLKRKQEEVNEEALRKSSVETGFSRSSTASVGALQRESQLPGQLPSHPEWMNVSNAYHYMKFAFGSYGWSWFVYGRFCSALRMLRPYLQCCACFRARQPFDAPKDNCCLCNTAALKAITNLTDDNLTYVTFHNKIFEVPFFVAIDHETKNVIIAIRGTLSLQDAITDLAAQCTEVKAPGLPENCLTHKGMEKSAQFVLKRLRESGALNDAFSRVNDYGLVITGHSLGAGAAVLLAALMRPEYPNIKCFAFSPPGGLCSKEFSQATQSFVMSVIVGDDLVPRLSLRSLHDLKSKIISSLERCRLPKYRVLAKGCCFMLFGISESSLQHANQSEAPNPVRPLLNSTSSYSYESVDDIRTPNSSDDDVQSNQLVLPRHTETAMFLPGRILHCTSKMQEDEDVVGVPGWECRWAEASEFRTLRISPSMMRHHLPPLVFSALKDLAHHEPPSIATI</sequence>
<evidence type="ECO:0000256" key="12">
    <source>
        <dbReference type="ARBA" id="ARBA00023136"/>
    </source>
</evidence>
<keyword evidence="7" id="KW-0378">Hydrolase</keyword>
<comment type="catalytic activity">
    <reaction evidence="13">
        <text>a 1,2-diacyl-sn-glycerol + H2O = a 2-acylglycerol + a fatty acid + H(+)</text>
        <dbReference type="Rhea" id="RHEA:33275"/>
        <dbReference type="ChEBI" id="CHEBI:15377"/>
        <dbReference type="ChEBI" id="CHEBI:15378"/>
        <dbReference type="ChEBI" id="CHEBI:17389"/>
        <dbReference type="ChEBI" id="CHEBI:17815"/>
        <dbReference type="ChEBI" id="CHEBI:28868"/>
        <dbReference type="EC" id="3.1.1.116"/>
    </reaction>
    <physiologicalReaction direction="left-to-right" evidence="13">
        <dbReference type="Rhea" id="RHEA:33276"/>
    </physiologicalReaction>
</comment>
<dbReference type="Pfam" id="PF01764">
    <property type="entry name" value="Lipase_3"/>
    <property type="match status" value="1"/>
</dbReference>
<reference evidence="17 18" key="1">
    <citation type="submission" date="2024-05" db="EMBL/GenBank/DDBJ databases">
        <authorList>
            <person name="Wallberg A."/>
        </authorList>
    </citation>
    <scope>NUCLEOTIDE SEQUENCE [LARGE SCALE GENOMIC DNA]</scope>
</reference>
<evidence type="ECO:0000256" key="1">
    <source>
        <dbReference type="ARBA" id="ARBA00001913"/>
    </source>
</evidence>
<evidence type="ECO:0000313" key="18">
    <source>
        <dbReference type="Proteomes" id="UP001497623"/>
    </source>
</evidence>
<keyword evidence="11" id="KW-0443">Lipid metabolism</keyword>
<dbReference type="GO" id="GO:0046872">
    <property type="term" value="F:metal ion binding"/>
    <property type="evidence" value="ECO:0007669"/>
    <property type="project" value="UniProtKB-KW"/>
</dbReference>
<evidence type="ECO:0000259" key="16">
    <source>
        <dbReference type="Pfam" id="PF01764"/>
    </source>
</evidence>
<feature type="transmembrane region" description="Helical" evidence="15">
    <location>
        <begin position="100"/>
        <end position="121"/>
    </location>
</feature>
<feature type="transmembrane region" description="Helical" evidence="15">
    <location>
        <begin position="60"/>
        <end position="80"/>
    </location>
</feature>
<evidence type="ECO:0000256" key="10">
    <source>
        <dbReference type="ARBA" id="ARBA00022989"/>
    </source>
</evidence>
<dbReference type="GO" id="GO:0004806">
    <property type="term" value="F:triacylglycerol lipase activity"/>
    <property type="evidence" value="ECO:0007669"/>
    <property type="project" value="TreeGrafter"/>
</dbReference>
<dbReference type="Gene3D" id="3.40.50.1820">
    <property type="entry name" value="alpha/beta hydrolase"/>
    <property type="match status" value="1"/>
</dbReference>
<dbReference type="GO" id="GO:0005886">
    <property type="term" value="C:plasma membrane"/>
    <property type="evidence" value="ECO:0007669"/>
    <property type="project" value="UniProtKB-SubCell"/>
</dbReference>
<evidence type="ECO:0000256" key="14">
    <source>
        <dbReference type="ARBA" id="ARBA00026104"/>
    </source>
</evidence>
<keyword evidence="6" id="KW-0479">Metal-binding</keyword>
<dbReference type="Proteomes" id="UP001497623">
    <property type="component" value="Unassembled WGS sequence"/>
</dbReference>
<dbReference type="EC" id="3.1.1.116" evidence="14"/>
<name>A0AAV2QJW3_MEGNR</name>
<keyword evidence="10 15" id="KW-1133">Transmembrane helix</keyword>
<comment type="caution">
    <text evidence="17">The sequence shown here is derived from an EMBL/GenBank/DDBJ whole genome shotgun (WGS) entry which is preliminary data.</text>
</comment>
<dbReference type="InterPro" id="IPR002921">
    <property type="entry name" value="Fungal_lipase-type"/>
</dbReference>
<gene>
    <name evidence="17" type="ORF">MNOR_LOCUS12656</name>
</gene>
<dbReference type="GO" id="GO:0005737">
    <property type="term" value="C:cytoplasm"/>
    <property type="evidence" value="ECO:0007669"/>
    <property type="project" value="TreeGrafter"/>
</dbReference>
<keyword evidence="4" id="KW-0597">Phosphoprotein</keyword>